<comment type="caution">
    <text evidence="1">The sequence shown here is derived from an EMBL/GenBank/DDBJ whole genome shotgun (WGS) entry which is preliminary data.</text>
</comment>
<accession>A0A9P0PWZ4</accession>
<proteinExistence type="predicted"/>
<gene>
    <name evidence="1" type="ORF">ACAOBT_LOCUS23503</name>
</gene>
<sequence>MCLSISVPLAIRRALAAAREEADPTQPKWVPVDGTTSTDFTFRHSLNNFNQYVI</sequence>
<dbReference type="AlphaFoldDB" id="A0A9P0PWZ4"/>
<protein>
    <submittedName>
        <fullName evidence="1">Uncharacterized protein</fullName>
    </submittedName>
</protein>
<dbReference type="EMBL" id="CAKOFQ010007276">
    <property type="protein sequence ID" value="CAH1997047.1"/>
    <property type="molecule type" value="Genomic_DNA"/>
</dbReference>
<reference evidence="1" key="1">
    <citation type="submission" date="2022-03" db="EMBL/GenBank/DDBJ databases">
        <authorList>
            <person name="Sayadi A."/>
        </authorList>
    </citation>
    <scope>NUCLEOTIDE SEQUENCE</scope>
</reference>
<dbReference type="Proteomes" id="UP001152888">
    <property type="component" value="Unassembled WGS sequence"/>
</dbReference>
<organism evidence="1 2">
    <name type="scientific">Acanthoscelides obtectus</name>
    <name type="common">Bean weevil</name>
    <name type="synonym">Bruchus obtectus</name>
    <dbReference type="NCBI Taxonomy" id="200917"/>
    <lineage>
        <taxon>Eukaryota</taxon>
        <taxon>Metazoa</taxon>
        <taxon>Ecdysozoa</taxon>
        <taxon>Arthropoda</taxon>
        <taxon>Hexapoda</taxon>
        <taxon>Insecta</taxon>
        <taxon>Pterygota</taxon>
        <taxon>Neoptera</taxon>
        <taxon>Endopterygota</taxon>
        <taxon>Coleoptera</taxon>
        <taxon>Polyphaga</taxon>
        <taxon>Cucujiformia</taxon>
        <taxon>Chrysomeloidea</taxon>
        <taxon>Chrysomelidae</taxon>
        <taxon>Bruchinae</taxon>
        <taxon>Bruchini</taxon>
        <taxon>Acanthoscelides</taxon>
    </lineage>
</organism>
<name>A0A9P0PWZ4_ACAOB</name>
<dbReference type="OrthoDB" id="8300278at2759"/>
<keyword evidence="2" id="KW-1185">Reference proteome</keyword>
<evidence type="ECO:0000313" key="1">
    <source>
        <dbReference type="EMBL" id="CAH1997047.1"/>
    </source>
</evidence>
<evidence type="ECO:0000313" key="2">
    <source>
        <dbReference type="Proteomes" id="UP001152888"/>
    </source>
</evidence>